<dbReference type="Proteomes" id="UP000655225">
    <property type="component" value="Unassembled WGS sequence"/>
</dbReference>
<evidence type="ECO:0000256" key="3">
    <source>
        <dbReference type="ARBA" id="ARBA00022527"/>
    </source>
</evidence>
<evidence type="ECO:0000256" key="6">
    <source>
        <dbReference type="ARBA" id="ARBA00022777"/>
    </source>
</evidence>
<keyword evidence="6" id="KW-0418">Kinase</keyword>
<reference evidence="10 11" key="1">
    <citation type="submission" date="2020-04" db="EMBL/GenBank/DDBJ databases">
        <title>Plant Genome Project.</title>
        <authorList>
            <person name="Zhang R.-G."/>
        </authorList>
    </citation>
    <scope>NUCLEOTIDE SEQUENCE [LARGE SCALE GENOMIC DNA]</scope>
    <source>
        <strain evidence="10">YNK0</strain>
        <tissue evidence="10">Leaf</tissue>
    </source>
</reference>
<dbReference type="SUPFAM" id="SSF48452">
    <property type="entry name" value="TPR-like"/>
    <property type="match status" value="1"/>
</dbReference>
<dbReference type="Pfam" id="PF25575">
    <property type="entry name" value="TPR_BSK1_C"/>
    <property type="match status" value="1"/>
</dbReference>
<evidence type="ECO:0000256" key="2">
    <source>
        <dbReference type="ARBA" id="ARBA00022475"/>
    </source>
</evidence>
<evidence type="ECO:0000313" key="11">
    <source>
        <dbReference type="Proteomes" id="UP000655225"/>
    </source>
</evidence>
<keyword evidence="3" id="KW-0723">Serine/threonine-protein kinase</keyword>
<comment type="subcellular location">
    <subcellularLocation>
        <location evidence="1">Cell membrane</location>
    </subcellularLocation>
</comment>
<comment type="caution">
    <text evidence="10">The sequence shown here is derived from an EMBL/GenBank/DDBJ whole genome shotgun (WGS) entry which is preliminary data.</text>
</comment>
<dbReference type="GO" id="GO:0005886">
    <property type="term" value="C:plasma membrane"/>
    <property type="evidence" value="ECO:0007669"/>
    <property type="project" value="UniProtKB-SubCell"/>
</dbReference>
<keyword evidence="11" id="KW-1185">Reference proteome</keyword>
<gene>
    <name evidence="10" type="ORF">HHK36_027736</name>
</gene>
<keyword evidence="5" id="KW-0547">Nucleotide-binding</keyword>
<dbReference type="GO" id="GO:0004674">
    <property type="term" value="F:protein serine/threonine kinase activity"/>
    <property type="evidence" value="ECO:0007669"/>
    <property type="project" value="UniProtKB-KW"/>
</dbReference>
<keyword evidence="7" id="KW-0067">ATP-binding</keyword>
<keyword evidence="2" id="KW-1003">Cell membrane</keyword>
<keyword evidence="4" id="KW-0808">Transferase</keyword>
<dbReference type="GO" id="GO:0009742">
    <property type="term" value="P:brassinosteroid mediated signaling pathway"/>
    <property type="evidence" value="ECO:0007669"/>
    <property type="project" value="InterPro"/>
</dbReference>
<keyword evidence="8" id="KW-0472">Membrane</keyword>
<evidence type="ECO:0000313" key="10">
    <source>
        <dbReference type="EMBL" id="KAF8380252.1"/>
    </source>
</evidence>
<dbReference type="EMBL" id="JABCRI010000021">
    <property type="protein sequence ID" value="KAF8380252.1"/>
    <property type="molecule type" value="Genomic_DNA"/>
</dbReference>
<dbReference type="GO" id="GO:0005524">
    <property type="term" value="F:ATP binding"/>
    <property type="evidence" value="ECO:0007669"/>
    <property type="project" value="UniProtKB-KW"/>
</dbReference>
<dbReference type="InterPro" id="IPR011990">
    <property type="entry name" value="TPR-like_helical_dom_sf"/>
</dbReference>
<dbReference type="PANTHER" id="PTHR45863">
    <property type="entry name" value="SERINE/THREONINE-PROTEIN KINASE BSK5"/>
    <property type="match status" value="1"/>
</dbReference>
<name>A0A834YI13_TETSI</name>
<evidence type="ECO:0000256" key="1">
    <source>
        <dbReference type="ARBA" id="ARBA00004236"/>
    </source>
</evidence>
<accession>A0A834YI13</accession>
<feature type="domain" description="Serine/threonine-protein kinase BSK1-like TPR repeats" evidence="9">
    <location>
        <begin position="36"/>
        <end position="87"/>
    </location>
</feature>
<dbReference type="InterPro" id="IPR045845">
    <property type="entry name" value="BSK"/>
</dbReference>
<dbReference type="AlphaFoldDB" id="A0A834YI13"/>
<evidence type="ECO:0000256" key="8">
    <source>
        <dbReference type="ARBA" id="ARBA00023136"/>
    </source>
</evidence>
<dbReference type="OrthoDB" id="1935829at2759"/>
<dbReference type="InterPro" id="IPR058209">
    <property type="entry name" value="TPR_BSK1_C"/>
</dbReference>
<evidence type="ECO:0000256" key="7">
    <source>
        <dbReference type="ARBA" id="ARBA00022840"/>
    </source>
</evidence>
<proteinExistence type="predicted"/>
<sequence>MTVGRVPCMLRKIASCKLMPKWHSAGMFSGYNPVGTFIDGGTMASPTVFARRSLSYLLSEMPQEARSDAVQAQVISPGWHIASYLQAAALFALGVEHEAQVALREGSALEAKKSATAAQ</sequence>
<protein>
    <recommendedName>
        <fullName evidence="9">Serine/threonine-protein kinase BSK1-like TPR repeats domain-containing protein</fullName>
    </recommendedName>
</protein>
<organism evidence="10 11">
    <name type="scientific">Tetracentron sinense</name>
    <name type="common">Spur-leaf</name>
    <dbReference type="NCBI Taxonomy" id="13715"/>
    <lineage>
        <taxon>Eukaryota</taxon>
        <taxon>Viridiplantae</taxon>
        <taxon>Streptophyta</taxon>
        <taxon>Embryophyta</taxon>
        <taxon>Tracheophyta</taxon>
        <taxon>Spermatophyta</taxon>
        <taxon>Magnoliopsida</taxon>
        <taxon>Trochodendrales</taxon>
        <taxon>Trochodendraceae</taxon>
        <taxon>Tetracentron</taxon>
    </lineage>
</organism>
<dbReference type="OMA" id="IASCKLM"/>
<evidence type="ECO:0000259" key="9">
    <source>
        <dbReference type="Pfam" id="PF25575"/>
    </source>
</evidence>
<evidence type="ECO:0000256" key="5">
    <source>
        <dbReference type="ARBA" id="ARBA00022741"/>
    </source>
</evidence>
<evidence type="ECO:0000256" key="4">
    <source>
        <dbReference type="ARBA" id="ARBA00022679"/>
    </source>
</evidence>
<dbReference type="PANTHER" id="PTHR45863:SF47">
    <property type="entry name" value="SERINE_THREONINE-PROTEIN KINASE BSK3"/>
    <property type="match status" value="1"/>
</dbReference>